<organism evidence="1 2">
    <name type="scientific">Spiroplasma gladiatoris</name>
    <dbReference type="NCBI Taxonomy" id="2143"/>
    <lineage>
        <taxon>Bacteria</taxon>
        <taxon>Bacillati</taxon>
        <taxon>Mycoplasmatota</taxon>
        <taxon>Mollicutes</taxon>
        <taxon>Entomoplasmatales</taxon>
        <taxon>Spiroplasmataceae</taxon>
        <taxon>Spiroplasma</taxon>
    </lineage>
</organism>
<protein>
    <submittedName>
        <fullName evidence="1">Uncharacterized protein</fullName>
    </submittedName>
</protein>
<evidence type="ECO:0000313" key="2">
    <source>
        <dbReference type="Proteomes" id="UP000294309"/>
    </source>
</evidence>
<name>A0A4P7AIP7_9MOLU</name>
<accession>A0A4P7AIP7</accession>
<sequence length="96" mass="10685">MLGSFFITNFSLLPVISCKRIEPPTKAINFSEEFKDVILEIDEIKTFDLLAPNPIKDAKIVVDNSNTDVFSNKLDKVKDNEGNGKFKLIIQALIGG</sequence>
<dbReference type="EMBL" id="CP038013">
    <property type="protein sequence ID" value="QBQ07516.1"/>
    <property type="molecule type" value="Genomic_DNA"/>
</dbReference>
<proteinExistence type="predicted"/>
<reference evidence="1 2" key="1">
    <citation type="submission" date="2019-03" db="EMBL/GenBank/DDBJ databases">
        <title>Complete genome sequence of Spiroplasma gladiatoris TG-1 (DSM 22552).</title>
        <authorList>
            <person name="Lin Y.-C."/>
            <person name="Chou L."/>
            <person name="Kuo C.-H."/>
        </authorList>
    </citation>
    <scope>NUCLEOTIDE SEQUENCE [LARGE SCALE GENOMIC DNA]</scope>
    <source>
        <strain evidence="1 2">TG-1</strain>
    </source>
</reference>
<dbReference type="AlphaFoldDB" id="A0A4P7AIP7"/>
<dbReference type="RefSeq" id="WP_134297307.1">
    <property type="nucleotide sequence ID" value="NZ_CP038013.1"/>
</dbReference>
<gene>
    <name evidence="1" type="ORF">SGLAD_v1c03170</name>
</gene>
<evidence type="ECO:0000313" key="1">
    <source>
        <dbReference type="EMBL" id="QBQ07516.1"/>
    </source>
</evidence>
<dbReference type="Proteomes" id="UP000294309">
    <property type="component" value="Chromosome"/>
</dbReference>
<keyword evidence="2" id="KW-1185">Reference proteome</keyword>
<dbReference type="KEGG" id="sgq:SGLAD_v1c03170"/>